<dbReference type="OrthoDB" id="1002559at2759"/>
<keyword evidence="2" id="KW-1185">Reference proteome</keyword>
<gene>
    <name evidence="1" type="ORF">J1N35_022484</name>
</gene>
<protein>
    <submittedName>
        <fullName evidence="1">Uncharacterized protein</fullName>
    </submittedName>
</protein>
<comment type="caution">
    <text evidence="1">The sequence shown here is derived from an EMBL/GenBank/DDBJ whole genome shotgun (WGS) entry which is preliminary data.</text>
</comment>
<dbReference type="EMBL" id="JAIQCV010000007">
    <property type="protein sequence ID" value="KAH1082723.1"/>
    <property type="molecule type" value="Genomic_DNA"/>
</dbReference>
<organism evidence="1 2">
    <name type="scientific">Gossypium stocksii</name>
    <dbReference type="NCBI Taxonomy" id="47602"/>
    <lineage>
        <taxon>Eukaryota</taxon>
        <taxon>Viridiplantae</taxon>
        <taxon>Streptophyta</taxon>
        <taxon>Embryophyta</taxon>
        <taxon>Tracheophyta</taxon>
        <taxon>Spermatophyta</taxon>
        <taxon>Magnoliopsida</taxon>
        <taxon>eudicotyledons</taxon>
        <taxon>Gunneridae</taxon>
        <taxon>Pentapetalae</taxon>
        <taxon>rosids</taxon>
        <taxon>malvids</taxon>
        <taxon>Malvales</taxon>
        <taxon>Malvaceae</taxon>
        <taxon>Malvoideae</taxon>
        <taxon>Gossypium</taxon>
    </lineage>
</organism>
<dbReference type="Proteomes" id="UP000828251">
    <property type="component" value="Unassembled WGS sequence"/>
</dbReference>
<evidence type="ECO:0000313" key="1">
    <source>
        <dbReference type="EMBL" id="KAH1082723.1"/>
    </source>
</evidence>
<proteinExistence type="predicted"/>
<reference evidence="1 2" key="1">
    <citation type="journal article" date="2021" name="Plant Biotechnol. J.">
        <title>Multi-omics assisted identification of the key and species-specific regulatory components of drought-tolerant mechanisms in Gossypium stocksii.</title>
        <authorList>
            <person name="Yu D."/>
            <person name="Ke L."/>
            <person name="Zhang D."/>
            <person name="Wu Y."/>
            <person name="Sun Y."/>
            <person name="Mei J."/>
            <person name="Sun J."/>
            <person name="Sun Y."/>
        </authorList>
    </citation>
    <scope>NUCLEOTIDE SEQUENCE [LARGE SCALE GENOMIC DNA]</scope>
    <source>
        <strain evidence="2">cv. E1</strain>
        <tissue evidence="1">Leaf</tissue>
    </source>
</reference>
<dbReference type="AlphaFoldDB" id="A0A9D3VGQ6"/>
<accession>A0A9D3VGQ6</accession>
<name>A0A9D3VGQ6_9ROSI</name>
<sequence>MLHHEEVIWRQKAHYDWLVLGDHNTNSFHTRTLRRCKQNRITTLKNGLDEWIMDDEQLNLEAVKFYSILYGEHLRSRKDFPSSAFLRLNDKNFNFLNRPVPNEEIKITLFDMASLKALRSDGYHALFYQSQWEHVGDSVCTWVKGIFEAPKQTGFVARRDITDNIVIAQEVIHSVRGTQKNMKCMAVKINLEKAYD</sequence>
<evidence type="ECO:0000313" key="2">
    <source>
        <dbReference type="Proteomes" id="UP000828251"/>
    </source>
</evidence>